<evidence type="ECO:0000256" key="1">
    <source>
        <dbReference type="SAM" id="MobiDB-lite"/>
    </source>
</evidence>
<feature type="region of interest" description="Disordered" evidence="1">
    <location>
        <begin position="58"/>
        <end position="89"/>
    </location>
</feature>
<dbReference type="AlphaFoldDB" id="A0A679J827"/>
<proteinExistence type="predicted"/>
<feature type="domain" description="Chemotaxis methyl-accepting receptor HlyB-like 4HB MCP" evidence="2">
    <location>
        <begin position="4"/>
        <end position="61"/>
    </location>
</feature>
<reference evidence="3" key="1">
    <citation type="submission" date="2019-12" db="EMBL/GenBank/DDBJ databases">
        <authorList>
            <person name="Cremers G."/>
        </authorList>
    </citation>
    <scope>NUCLEOTIDE SEQUENCE</scope>
    <source>
        <strain evidence="3">Vvax</strain>
    </source>
</reference>
<name>A0A679J827_VARPD</name>
<gene>
    <name evidence="3" type="ORF">VVAX_06106</name>
</gene>
<protein>
    <recommendedName>
        <fullName evidence="2">Chemotaxis methyl-accepting receptor HlyB-like 4HB MCP domain-containing protein</fullName>
    </recommendedName>
</protein>
<accession>A0A679J827</accession>
<dbReference type="EMBL" id="LR743508">
    <property type="protein sequence ID" value="CAA2109834.1"/>
    <property type="molecule type" value="Genomic_DNA"/>
</dbReference>
<feature type="compositionally biased region" description="Basic residues" evidence="1">
    <location>
        <begin position="78"/>
        <end position="89"/>
    </location>
</feature>
<evidence type="ECO:0000313" key="3">
    <source>
        <dbReference type="EMBL" id="CAA2109834.1"/>
    </source>
</evidence>
<organism evidence="3">
    <name type="scientific">Variovorax paradoxus</name>
    <dbReference type="NCBI Taxonomy" id="34073"/>
    <lineage>
        <taxon>Bacteria</taxon>
        <taxon>Pseudomonadati</taxon>
        <taxon>Pseudomonadota</taxon>
        <taxon>Betaproteobacteria</taxon>
        <taxon>Burkholderiales</taxon>
        <taxon>Comamonadaceae</taxon>
        <taxon>Variovorax</taxon>
    </lineage>
</organism>
<sequence>MGTYEKSMEQTWAQLQKNKAEYATLISEPQEREIFPEFEKLLTQYGVEHNKIIAISHAGRRAGDHAEPRQVAAAQPRHEHRARQAHQRT</sequence>
<dbReference type="InterPro" id="IPR024478">
    <property type="entry name" value="HlyB_4HB_MCP"/>
</dbReference>
<dbReference type="RefSeq" id="WP_339093890.1">
    <property type="nucleotide sequence ID" value="NZ_LR743508.1"/>
</dbReference>
<evidence type="ECO:0000259" key="2">
    <source>
        <dbReference type="Pfam" id="PF12729"/>
    </source>
</evidence>
<dbReference type="Pfam" id="PF12729">
    <property type="entry name" value="4HB_MCP_1"/>
    <property type="match status" value="1"/>
</dbReference>